<dbReference type="FunFam" id="3.20.20.80:FF:000124">
    <property type="entry name" value="Exported cellulase"/>
    <property type="match status" value="1"/>
</dbReference>
<evidence type="ECO:0000256" key="4">
    <source>
        <dbReference type="ARBA" id="ARBA00022729"/>
    </source>
</evidence>
<dbReference type="OrthoDB" id="5823761at2759"/>
<keyword evidence="8 10" id="KW-0326">Glycosidase</keyword>
<keyword evidence="9" id="KW-0624">Polysaccharide degradation</keyword>
<comment type="catalytic activity">
    <reaction evidence="1">
        <text>Endohydrolysis of (1-&gt;4)-beta-D-glucosidic linkages in cellulose, lichenin and cereal beta-D-glucans.</text>
        <dbReference type="EC" id="3.2.1.4"/>
    </reaction>
</comment>
<evidence type="ECO:0000256" key="3">
    <source>
        <dbReference type="ARBA" id="ARBA00012601"/>
    </source>
</evidence>
<keyword evidence="14" id="KW-1185">Reference proteome</keyword>
<proteinExistence type="inferred from homology"/>
<dbReference type="PROSITE" id="PS51164">
    <property type="entry name" value="CBM1_2"/>
    <property type="match status" value="1"/>
</dbReference>
<sequence>MKYATASLVAAATVSQVVAVYQQCGGIGFDRPTACDAHSVCTAINSHYSQCLPSSIPSAPSAPRSSLIQLGGVNTAGYDFSVTIDGSFTGTGVSPPPSQYTHFSSQGANLFRIPFAWQLMTPNVGGPINETFFATYDKTVQAALNSGSNVHVIIDLHNYARWNGAIIAQGGPTNAQFASIWTQLAAKYGRNDRIIFGLMNEPHDLPSVPTWVKSVQFVVNAIRHAGATNFLLLPGSSFSSAQAFPTEAGPDLVKVTDPLGGTHKLIFDVHKYLDSDNSGTHPDCTTDNVDVLKTLVQFLKQNGNRQALLSETGGGNTTSCETLLNTELSFVKSAFPTLVGFSAWAAGAFDTNYVLTLTPNADGSDQPLWIDAGYVGKKGGRVAQIDFVDSTQCGQDRVSREKGREG</sequence>
<evidence type="ECO:0000256" key="1">
    <source>
        <dbReference type="ARBA" id="ARBA00000966"/>
    </source>
</evidence>
<dbReference type="InterPro" id="IPR001547">
    <property type="entry name" value="Glyco_hydro_5"/>
</dbReference>
<name>A0A1M2V578_TRAPU</name>
<dbReference type="PROSITE" id="PS00659">
    <property type="entry name" value="GLYCOSYL_HYDROL_F5"/>
    <property type="match status" value="1"/>
</dbReference>
<dbReference type="STRING" id="154538.A0A1M2V578"/>
<evidence type="ECO:0000256" key="9">
    <source>
        <dbReference type="ARBA" id="ARBA00023326"/>
    </source>
</evidence>
<feature type="chain" id="PRO_5012386165" description="cellulase" evidence="11">
    <location>
        <begin position="20"/>
        <end position="406"/>
    </location>
</feature>
<evidence type="ECO:0000256" key="7">
    <source>
        <dbReference type="ARBA" id="ARBA00023277"/>
    </source>
</evidence>
<keyword evidence="6" id="KW-0136">Cellulose degradation</keyword>
<evidence type="ECO:0000256" key="10">
    <source>
        <dbReference type="RuleBase" id="RU361153"/>
    </source>
</evidence>
<dbReference type="InterPro" id="IPR035971">
    <property type="entry name" value="CBD_sf"/>
</dbReference>
<gene>
    <name evidence="13" type="ORF">TRAPUB_6722</name>
</gene>
<dbReference type="GO" id="GO:0030248">
    <property type="term" value="F:cellulose binding"/>
    <property type="evidence" value="ECO:0007669"/>
    <property type="project" value="InterPro"/>
</dbReference>
<dbReference type="Gene3D" id="3.20.20.80">
    <property type="entry name" value="Glycosidases"/>
    <property type="match status" value="1"/>
</dbReference>
<dbReference type="PANTHER" id="PTHR34142">
    <property type="entry name" value="ENDO-BETA-1,4-GLUCANASE A"/>
    <property type="match status" value="1"/>
</dbReference>
<evidence type="ECO:0000256" key="2">
    <source>
        <dbReference type="ARBA" id="ARBA00005641"/>
    </source>
</evidence>
<protein>
    <recommendedName>
        <fullName evidence="3">cellulase</fullName>
        <ecNumber evidence="3">3.2.1.4</ecNumber>
    </recommendedName>
</protein>
<dbReference type="InterPro" id="IPR018087">
    <property type="entry name" value="Glyco_hydro_5_CS"/>
</dbReference>
<organism evidence="13 14">
    <name type="scientific">Trametes pubescens</name>
    <name type="common">White-rot fungus</name>
    <dbReference type="NCBI Taxonomy" id="154538"/>
    <lineage>
        <taxon>Eukaryota</taxon>
        <taxon>Fungi</taxon>
        <taxon>Dikarya</taxon>
        <taxon>Basidiomycota</taxon>
        <taxon>Agaricomycotina</taxon>
        <taxon>Agaricomycetes</taxon>
        <taxon>Polyporales</taxon>
        <taxon>Polyporaceae</taxon>
        <taxon>Trametes</taxon>
    </lineage>
</organism>
<evidence type="ECO:0000256" key="5">
    <source>
        <dbReference type="ARBA" id="ARBA00022801"/>
    </source>
</evidence>
<feature type="signal peptide" evidence="11">
    <location>
        <begin position="1"/>
        <end position="19"/>
    </location>
</feature>
<evidence type="ECO:0000256" key="11">
    <source>
        <dbReference type="SAM" id="SignalP"/>
    </source>
</evidence>
<evidence type="ECO:0000256" key="6">
    <source>
        <dbReference type="ARBA" id="ARBA00023001"/>
    </source>
</evidence>
<dbReference type="GO" id="GO:0005576">
    <property type="term" value="C:extracellular region"/>
    <property type="evidence" value="ECO:0007669"/>
    <property type="project" value="InterPro"/>
</dbReference>
<accession>A0A1M2V578</accession>
<dbReference type="AlphaFoldDB" id="A0A1M2V578"/>
<dbReference type="InterPro" id="IPR017853">
    <property type="entry name" value="GH"/>
</dbReference>
<reference evidence="13 14" key="1">
    <citation type="submission" date="2016-10" db="EMBL/GenBank/DDBJ databases">
        <title>Genome sequence of the basidiomycete white-rot fungus Trametes pubescens.</title>
        <authorList>
            <person name="Makela M.R."/>
            <person name="Granchi Z."/>
            <person name="Peng M."/>
            <person name="De Vries R.P."/>
            <person name="Grigoriev I."/>
            <person name="Riley R."/>
            <person name="Hilden K."/>
        </authorList>
    </citation>
    <scope>NUCLEOTIDE SEQUENCE [LARGE SCALE GENOMIC DNA]</scope>
    <source>
        <strain evidence="13 14">FBCC735</strain>
    </source>
</reference>
<dbReference type="SUPFAM" id="SSF57180">
    <property type="entry name" value="Cellulose-binding domain"/>
    <property type="match status" value="1"/>
</dbReference>
<dbReference type="GO" id="GO:0030245">
    <property type="term" value="P:cellulose catabolic process"/>
    <property type="evidence" value="ECO:0007669"/>
    <property type="project" value="UniProtKB-KW"/>
</dbReference>
<comment type="similarity">
    <text evidence="2 10">Belongs to the glycosyl hydrolase 5 (cellulase A) family.</text>
</comment>
<keyword evidence="4 11" id="KW-0732">Signal</keyword>
<dbReference type="SUPFAM" id="SSF51445">
    <property type="entry name" value="(Trans)glycosidases"/>
    <property type="match status" value="1"/>
</dbReference>
<evidence type="ECO:0000259" key="12">
    <source>
        <dbReference type="PROSITE" id="PS51164"/>
    </source>
</evidence>
<evidence type="ECO:0000256" key="8">
    <source>
        <dbReference type="ARBA" id="ARBA00023295"/>
    </source>
</evidence>
<comment type="caution">
    <text evidence="13">The sequence shown here is derived from an EMBL/GenBank/DDBJ whole genome shotgun (WGS) entry which is preliminary data.</text>
</comment>
<dbReference type="EC" id="3.2.1.4" evidence="3"/>
<feature type="domain" description="CBM1" evidence="12">
    <location>
        <begin position="16"/>
        <end position="52"/>
    </location>
</feature>
<dbReference type="Proteomes" id="UP000184267">
    <property type="component" value="Unassembled WGS sequence"/>
</dbReference>
<dbReference type="EMBL" id="MNAD01001650">
    <property type="protein sequence ID" value="OJT02728.1"/>
    <property type="molecule type" value="Genomic_DNA"/>
</dbReference>
<keyword evidence="7" id="KW-0119">Carbohydrate metabolism</keyword>
<dbReference type="PANTHER" id="PTHR34142:SF5">
    <property type="entry name" value="CBM1 DOMAIN-CONTAINING PROTEIN"/>
    <property type="match status" value="1"/>
</dbReference>
<dbReference type="GO" id="GO:0008810">
    <property type="term" value="F:cellulase activity"/>
    <property type="evidence" value="ECO:0007669"/>
    <property type="project" value="UniProtKB-EC"/>
</dbReference>
<evidence type="ECO:0000313" key="13">
    <source>
        <dbReference type="EMBL" id="OJT02728.1"/>
    </source>
</evidence>
<dbReference type="InterPro" id="IPR000254">
    <property type="entry name" value="CBD"/>
</dbReference>
<evidence type="ECO:0000313" key="14">
    <source>
        <dbReference type="Proteomes" id="UP000184267"/>
    </source>
</evidence>
<dbReference type="SMART" id="SM00236">
    <property type="entry name" value="fCBD"/>
    <property type="match status" value="1"/>
</dbReference>
<dbReference type="Pfam" id="PF00734">
    <property type="entry name" value="CBM_1"/>
    <property type="match status" value="1"/>
</dbReference>
<dbReference type="Pfam" id="PF00150">
    <property type="entry name" value="Cellulase"/>
    <property type="match status" value="1"/>
</dbReference>
<keyword evidence="5 10" id="KW-0378">Hydrolase</keyword>